<dbReference type="Proteomes" id="UP001652622">
    <property type="component" value="Unplaced"/>
</dbReference>
<dbReference type="GO" id="GO:0005654">
    <property type="term" value="C:nucleoplasm"/>
    <property type="evidence" value="ECO:0007669"/>
    <property type="project" value="TreeGrafter"/>
</dbReference>
<dbReference type="OMA" id="KPICCIC"/>
<dbReference type="OrthoDB" id="10250935at2759"/>
<dbReference type="Pfam" id="PF22586">
    <property type="entry name" value="ANCHR-like_BBOX"/>
    <property type="match status" value="1"/>
</dbReference>
<dbReference type="GO" id="GO:0044790">
    <property type="term" value="P:suppression of viral release by host"/>
    <property type="evidence" value="ECO:0007669"/>
    <property type="project" value="TreeGrafter"/>
</dbReference>
<dbReference type="SMART" id="SM00336">
    <property type="entry name" value="BBOX"/>
    <property type="match status" value="2"/>
</dbReference>
<accession>A0A6P9BBP7</accession>
<dbReference type="AlphaFoldDB" id="A0A6P9BBP7"/>
<keyword evidence="3" id="KW-0862">Zinc</keyword>
<reference evidence="9" key="1">
    <citation type="submission" date="2025-08" db="UniProtKB">
        <authorList>
            <consortium name="RefSeq"/>
        </authorList>
    </citation>
    <scope>IDENTIFICATION</scope>
    <source>
        <tissue evidence="9">Blood</tissue>
    </source>
</reference>
<feature type="compositionally biased region" description="Acidic residues" evidence="6">
    <location>
        <begin position="513"/>
        <end position="524"/>
    </location>
</feature>
<feature type="compositionally biased region" description="Polar residues" evidence="6">
    <location>
        <begin position="370"/>
        <end position="425"/>
    </location>
</feature>
<dbReference type="PANTHER" id="PTHR25462:SF302">
    <property type="entry name" value="PROTEIN PML"/>
    <property type="match status" value="1"/>
</dbReference>
<keyword evidence="8" id="KW-1185">Reference proteome</keyword>
<protein>
    <submittedName>
        <fullName evidence="9">Protein PML-like isoform X1</fullName>
    </submittedName>
</protein>
<dbReference type="GO" id="GO:0008270">
    <property type="term" value="F:zinc ion binding"/>
    <property type="evidence" value="ECO:0007669"/>
    <property type="project" value="UniProtKB-KW"/>
</dbReference>
<dbReference type="PANTHER" id="PTHR25462">
    <property type="entry name" value="BONUS, ISOFORM C-RELATED"/>
    <property type="match status" value="1"/>
</dbReference>
<dbReference type="Pfam" id="PF12126">
    <property type="entry name" value="PML_CC"/>
    <property type="match status" value="1"/>
</dbReference>
<feature type="domain" description="B box-type" evidence="7">
    <location>
        <begin position="160"/>
        <end position="206"/>
    </location>
</feature>
<evidence type="ECO:0000256" key="1">
    <source>
        <dbReference type="ARBA" id="ARBA00022723"/>
    </source>
</evidence>
<evidence type="ECO:0000256" key="3">
    <source>
        <dbReference type="ARBA" id="ARBA00022833"/>
    </source>
</evidence>
<dbReference type="InterPro" id="IPR000315">
    <property type="entry name" value="Znf_B-box"/>
</dbReference>
<dbReference type="InParanoid" id="A0A6P9BBP7"/>
<evidence type="ECO:0000256" key="4">
    <source>
        <dbReference type="PROSITE-ProRule" id="PRU00024"/>
    </source>
</evidence>
<dbReference type="Gene3D" id="3.30.40.10">
    <property type="entry name" value="Zinc/RING finger domain, C3HC4 (zinc finger)"/>
    <property type="match status" value="1"/>
</dbReference>
<dbReference type="GeneID" id="117661038"/>
<dbReference type="GO" id="GO:0045087">
    <property type="term" value="P:innate immune response"/>
    <property type="evidence" value="ECO:0007669"/>
    <property type="project" value="TreeGrafter"/>
</dbReference>
<feature type="region of interest" description="Disordered" evidence="6">
    <location>
        <begin position="367"/>
        <end position="548"/>
    </location>
</feature>
<evidence type="ECO:0000256" key="5">
    <source>
        <dbReference type="SAM" id="Coils"/>
    </source>
</evidence>
<dbReference type="InterPro" id="IPR057617">
    <property type="entry name" value="PML_C"/>
</dbReference>
<feature type="compositionally biased region" description="Polar residues" evidence="6">
    <location>
        <begin position="533"/>
        <end position="544"/>
    </location>
</feature>
<feature type="compositionally biased region" description="Polar residues" evidence="6">
    <location>
        <begin position="465"/>
        <end position="479"/>
    </location>
</feature>
<feature type="compositionally biased region" description="Basic and acidic residues" evidence="6">
    <location>
        <begin position="443"/>
        <end position="456"/>
    </location>
</feature>
<dbReference type="InterPro" id="IPR021978">
    <property type="entry name" value="PML-like_CC"/>
</dbReference>
<dbReference type="PROSITE" id="PS00518">
    <property type="entry name" value="ZF_RING_1"/>
    <property type="match status" value="1"/>
</dbReference>
<keyword evidence="2 4" id="KW-0863">Zinc-finger</keyword>
<organism evidence="8 9">
    <name type="scientific">Pantherophis guttatus</name>
    <name type="common">Corn snake</name>
    <name type="synonym">Elaphe guttata</name>
    <dbReference type="NCBI Taxonomy" id="94885"/>
    <lineage>
        <taxon>Eukaryota</taxon>
        <taxon>Metazoa</taxon>
        <taxon>Chordata</taxon>
        <taxon>Craniata</taxon>
        <taxon>Vertebrata</taxon>
        <taxon>Euteleostomi</taxon>
        <taxon>Lepidosauria</taxon>
        <taxon>Squamata</taxon>
        <taxon>Bifurcata</taxon>
        <taxon>Unidentata</taxon>
        <taxon>Episquamata</taxon>
        <taxon>Toxicofera</taxon>
        <taxon>Serpentes</taxon>
        <taxon>Colubroidea</taxon>
        <taxon>Colubridae</taxon>
        <taxon>Colubrinae</taxon>
        <taxon>Pantherophis</taxon>
    </lineage>
</organism>
<dbReference type="PROSITE" id="PS50119">
    <property type="entry name" value="ZF_BBOX"/>
    <property type="match status" value="2"/>
</dbReference>
<proteinExistence type="predicted"/>
<dbReference type="Pfam" id="PF25244">
    <property type="entry name" value="PML_C"/>
    <property type="match status" value="1"/>
</dbReference>
<keyword evidence="5" id="KW-0175">Coiled coil</keyword>
<dbReference type="InterPro" id="IPR012337">
    <property type="entry name" value="RNaseH-like_sf"/>
</dbReference>
<evidence type="ECO:0000313" key="8">
    <source>
        <dbReference type="Proteomes" id="UP001652622"/>
    </source>
</evidence>
<dbReference type="InterPro" id="IPR013083">
    <property type="entry name" value="Znf_RING/FYVE/PHD"/>
</dbReference>
<evidence type="ECO:0000259" key="7">
    <source>
        <dbReference type="PROSITE" id="PS50119"/>
    </source>
</evidence>
<dbReference type="KEGG" id="pgut:117661038"/>
<feature type="coiled-coil region" evidence="5">
    <location>
        <begin position="205"/>
        <end position="267"/>
    </location>
</feature>
<dbReference type="InterPro" id="IPR017907">
    <property type="entry name" value="Znf_RING_CS"/>
</dbReference>
<name>A0A6P9BBP7_PANGU</name>
<dbReference type="RefSeq" id="XP_034265415.1">
    <property type="nucleotide sequence ID" value="XM_034409524.2"/>
</dbReference>
<dbReference type="CDD" id="cd19804">
    <property type="entry name" value="Bbox1_TRIM19_C-V"/>
    <property type="match status" value="1"/>
</dbReference>
<evidence type="ECO:0000256" key="2">
    <source>
        <dbReference type="ARBA" id="ARBA00022771"/>
    </source>
</evidence>
<dbReference type="Gene3D" id="3.30.160.60">
    <property type="entry name" value="Classic Zinc Finger"/>
    <property type="match status" value="1"/>
</dbReference>
<keyword evidence="1" id="KW-0479">Metal-binding</keyword>
<sequence>MAGEATSEPESSAFQPTEMNEEFQFLLCDRCHAEVPCPKLLPCLHNLCTRCLEENKPISLCVICETPHFHLAEIRETLDNVFFANLQVRFNLYQKVTGSKGSICDNCRTQAEFWCSTCEEFLCLLCFRSHQRYLKKESHEARPLKDFQAESCKDFLSTIRKPMFCTKMGHNTQMLSLYCKQCSQSMCAICAVLDNKHMGQHCDISQEIQCRQNELQNMSAELKEKKNAYDENYGSLEELVRNMEQLRNETQELIQQKIEEMIQMLREKGKGFLADVEAQHNHQVQDVKKKLQEMDGVVQRITSSQRLVEKLHIYASGQEVLEMHPFLKKSMMELRRKQPSTAKGIKVRNFLGTKSKLQDLLERVTKDKVSSTANGATLPLSASCSTSVSGSDTNFPRGSGATKSTPETVPAKTQTEPQENLSGRSSLKREYAEVEINTGDPPKMVKIEPLNNKEWDNPTLMKNEPGTSYGLTRGSYNTGSQGGPRGTPDDTLLIAPEENSSDLENDSSINISSEEESTDDEDETGASVLPLDINTTSQVGQKSPTRYPLSQPANVSLESSTIFFDLKTLPGNTFHLVALGEGTFFRVTISCLENTNDKICVFGLDEFLHYLGSLQMPILVGYKLWSMDLAALLDALQRINTEGLFEASIFGFLDAFPLIKEKFPDISNYSLKNLDKIYLWGQLDSTNAGECAKTLKDLCTIFEINNMFQSRPLIACSSFRCYASLQPLLREKVLSMPSVQTLALHNISLTMLQSVYQSDPDNGLTKLCRCLNSRRRIGEKKIIRLSKIRAYFRNLPSSSQGSSLPEIH</sequence>
<dbReference type="CDD" id="cd19770">
    <property type="entry name" value="Bbox2_TRIM19_C-V"/>
    <property type="match status" value="1"/>
</dbReference>
<dbReference type="SUPFAM" id="SSF53098">
    <property type="entry name" value="Ribonuclease H-like"/>
    <property type="match status" value="1"/>
</dbReference>
<dbReference type="GO" id="GO:0008630">
    <property type="term" value="P:intrinsic apoptotic signaling pathway in response to DNA damage"/>
    <property type="evidence" value="ECO:0007669"/>
    <property type="project" value="TreeGrafter"/>
</dbReference>
<dbReference type="CDD" id="cd16579">
    <property type="entry name" value="RING-HC_PML_C-V"/>
    <property type="match status" value="1"/>
</dbReference>
<evidence type="ECO:0000313" key="9">
    <source>
        <dbReference type="RefSeq" id="XP_034265415.1"/>
    </source>
</evidence>
<evidence type="ECO:0000256" key="6">
    <source>
        <dbReference type="SAM" id="MobiDB-lite"/>
    </source>
</evidence>
<feature type="domain" description="B box-type" evidence="7">
    <location>
        <begin position="99"/>
        <end position="144"/>
    </location>
</feature>
<dbReference type="InterPro" id="IPR047153">
    <property type="entry name" value="TRIM45/56/19-like"/>
</dbReference>
<gene>
    <name evidence="9" type="primary">LOC117661038</name>
</gene>